<dbReference type="SUPFAM" id="SSF52788">
    <property type="entry name" value="Phosphotyrosine protein phosphatases I"/>
    <property type="match status" value="1"/>
</dbReference>
<sequence length="145" mass="15439">MNNTPAAKPAVMFVCVKNGGKSQMAAALARLHAGDTLEIHSAGTAPTPGGTINALSAESVAELGASMAGEIPKPMDPALTARMDRIVLVGTEAQLDPALELRHPAVVWEIDEPSLRGIDGEERMRLVRDDIDRRVLALIEELTQH</sequence>
<dbReference type="SMART" id="SM00226">
    <property type="entry name" value="LMWPc"/>
    <property type="match status" value="1"/>
</dbReference>
<dbReference type="Pfam" id="PF01451">
    <property type="entry name" value="LMWPc"/>
    <property type="match status" value="1"/>
</dbReference>
<evidence type="ECO:0000256" key="1">
    <source>
        <dbReference type="ARBA" id="ARBA00022849"/>
    </source>
</evidence>
<evidence type="ECO:0000313" key="4">
    <source>
        <dbReference type="Proteomes" id="UP001597453"/>
    </source>
</evidence>
<evidence type="ECO:0000313" key="3">
    <source>
        <dbReference type="EMBL" id="MFD2674209.1"/>
    </source>
</evidence>
<protein>
    <submittedName>
        <fullName evidence="3">Low molecular weight phosphatase family protein</fullName>
    </submittedName>
</protein>
<dbReference type="PANTHER" id="PTHR43428:SF1">
    <property type="entry name" value="ARSENATE REDUCTASE"/>
    <property type="match status" value="1"/>
</dbReference>
<dbReference type="InterPro" id="IPR036196">
    <property type="entry name" value="Ptyr_pPase_sf"/>
</dbReference>
<gene>
    <name evidence="3" type="ORF">ACFSUQ_02695</name>
</gene>
<dbReference type="PANTHER" id="PTHR43428">
    <property type="entry name" value="ARSENATE REDUCTASE"/>
    <property type="match status" value="1"/>
</dbReference>
<keyword evidence="1" id="KW-0059">Arsenical resistance</keyword>
<proteinExistence type="predicted"/>
<dbReference type="EMBL" id="JBHUNF010000001">
    <property type="protein sequence ID" value="MFD2674209.1"/>
    <property type="molecule type" value="Genomic_DNA"/>
</dbReference>
<dbReference type="Gene3D" id="3.40.50.2300">
    <property type="match status" value="1"/>
</dbReference>
<name>A0ABW5RH97_9MICO</name>
<reference evidence="4" key="1">
    <citation type="journal article" date="2019" name="Int. J. Syst. Evol. Microbiol.">
        <title>The Global Catalogue of Microorganisms (GCM) 10K type strain sequencing project: providing services to taxonomists for standard genome sequencing and annotation.</title>
        <authorList>
            <consortium name="The Broad Institute Genomics Platform"/>
            <consortium name="The Broad Institute Genome Sequencing Center for Infectious Disease"/>
            <person name="Wu L."/>
            <person name="Ma J."/>
        </authorList>
    </citation>
    <scope>NUCLEOTIDE SEQUENCE [LARGE SCALE GENOMIC DNA]</scope>
    <source>
        <strain evidence="4">TISTR 1511</strain>
    </source>
</reference>
<dbReference type="Proteomes" id="UP001597453">
    <property type="component" value="Unassembled WGS sequence"/>
</dbReference>
<comment type="caution">
    <text evidence="3">The sequence shown here is derived from an EMBL/GenBank/DDBJ whole genome shotgun (WGS) entry which is preliminary data.</text>
</comment>
<dbReference type="InterPro" id="IPR023485">
    <property type="entry name" value="Ptyr_pPase"/>
</dbReference>
<accession>A0ABW5RH97</accession>
<evidence type="ECO:0000259" key="2">
    <source>
        <dbReference type="SMART" id="SM00226"/>
    </source>
</evidence>
<dbReference type="RefSeq" id="WP_066057682.1">
    <property type="nucleotide sequence ID" value="NZ_JBHUNF010000001.1"/>
</dbReference>
<organism evidence="3 4">
    <name type="scientific">Gulosibacter bifidus</name>
    <dbReference type="NCBI Taxonomy" id="272239"/>
    <lineage>
        <taxon>Bacteria</taxon>
        <taxon>Bacillati</taxon>
        <taxon>Actinomycetota</taxon>
        <taxon>Actinomycetes</taxon>
        <taxon>Micrococcales</taxon>
        <taxon>Microbacteriaceae</taxon>
        <taxon>Gulosibacter</taxon>
    </lineage>
</organism>
<feature type="domain" description="Phosphotyrosine protein phosphatase I" evidence="2">
    <location>
        <begin position="9"/>
        <end position="141"/>
    </location>
</feature>
<keyword evidence="4" id="KW-1185">Reference proteome</keyword>